<dbReference type="Pfam" id="PF16914">
    <property type="entry name" value="TetR_C_12"/>
    <property type="match status" value="1"/>
</dbReference>
<name>A0A1H4NFH8_9MICC</name>
<dbReference type="STRING" id="156980.SAMN04489745_1653"/>
<dbReference type="PROSITE" id="PS50977">
    <property type="entry name" value="HTH_TETR_2"/>
    <property type="match status" value="1"/>
</dbReference>
<feature type="compositionally biased region" description="Polar residues" evidence="5">
    <location>
        <begin position="1"/>
        <end position="12"/>
    </location>
</feature>
<dbReference type="InterPro" id="IPR036271">
    <property type="entry name" value="Tet_transcr_reg_TetR-rel_C_sf"/>
</dbReference>
<keyword evidence="3" id="KW-0804">Transcription</keyword>
<feature type="domain" description="HTH tetR-type" evidence="6">
    <location>
        <begin position="20"/>
        <end position="80"/>
    </location>
</feature>
<evidence type="ECO:0000256" key="4">
    <source>
        <dbReference type="PROSITE-ProRule" id="PRU00335"/>
    </source>
</evidence>
<dbReference type="InterPro" id="IPR011075">
    <property type="entry name" value="TetR_C"/>
</dbReference>
<evidence type="ECO:0000256" key="5">
    <source>
        <dbReference type="SAM" id="MobiDB-lite"/>
    </source>
</evidence>
<organism evidence="7 8">
    <name type="scientific">Arthrobacter woluwensis</name>
    <dbReference type="NCBI Taxonomy" id="156980"/>
    <lineage>
        <taxon>Bacteria</taxon>
        <taxon>Bacillati</taxon>
        <taxon>Actinomycetota</taxon>
        <taxon>Actinomycetes</taxon>
        <taxon>Micrococcales</taxon>
        <taxon>Micrococcaceae</taxon>
        <taxon>Arthrobacter</taxon>
    </lineage>
</organism>
<dbReference type="Proteomes" id="UP000182652">
    <property type="component" value="Unassembled WGS sequence"/>
</dbReference>
<dbReference type="SUPFAM" id="SSF46689">
    <property type="entry name" value="Homeodomain-like"/>
    <property type="match status" value="1"/>
</dbReference>
<dbReference type="AlphaFoldDB" id="A0A1H4NFH8"/>
<dbReference type="GO" id="GO:0003677">
    <property type="term" value="F:DNA binding"/>
    <property type="evidence" value="ECO:0007669"/>
    <property type="project" value="UniProtKB-UniRule"/>
</dbReference>
<feature type="region of interest" description="Disordered" evidence="5">
    <location>
        <begin position="1"/>
        <end position="22"/>
    </location>
</feature>
<sequence length="206" mass="22254">MIAERSTATAVPSTGGERGRATRNRLTAAAARLCSERRSLDVSVAEIAREAGVFPNQVTYHFGSKDSLLLHAAFLVLLHETRRVERIGRQAHDAEAFRRNISRAVLALPALPLVAKALATGVAKPELAPVVDHHLHLLFRQSERFLRQQIDGRGWATARPLEAEARTFWSTALGAALLSRAGADGTADDLDLAGVLTVRDEADPLG</sequence>
<dbReference type="InterPro" id="IPR001647">
    <property type="entry name" value="HTH_TetR"/>
</dbReference>
<evidence type="ECO:0000256" key="1">
    <source>
        <dbReference type="ARBA" id="ARBA00023015"/>
    </source>
</evidence>
<keyword evidence="8" id="KW-1185">Reference proteome</keyword>
<proteinExistence type="predicted"/>
<evidence type="ECO:0000259" key="6">
    <source>
        <dbReference type="PROSITE" id="PS50977"/>
    </source>
</evidence>
<feature type="DNA-binding region" description="H-T-H motif" evidence="4">
    <location>
        <begin position="43"/>
        <end position="62"/>
    </location>
</feature>
<dbReference type="InterPro" id="IPR009057">
    <property type="entry name" value="Homeodomain-like_sf"/>
</dbReference>
<evidence type="ECO:0000313" key="8">
    <source>
        <dbReference type="Proteomes" id="UP000182652"/>
    </source>
</evidence>
<protein>
    <submittedName>
        <fullName evidence="7">DNA-binding transcriptional regulator, AcrR family</fullName>
    </submittedName>
</protein>
<evidence type="ECO:0000256" key="2">
    <source>
        <dbReference type="ARBA" id="ARBA00023125"/>
    </source>
</evidence>
<dbReference type="Gene3D" id="1.10.357.10">
    <property type="entry name" value="Tetracycline Repressor, domain 2"/>
    <property type="match status" value="1"/>
</dbReference>
<dbReference type="EMBL" id="FNSN01000003">
    <property type="protein sequence ID" value="SEB94030.1"/>
    <property type="molecule type" value="Genomic_DNA"/>
</dbReference>
<keyword evidence="1" id="KW-0805">Transcription regulation</keyword>
<evidence type="ECO:0000313" key="7">
    <source>
        <dbReference type="EMBL" id="SEB94030.1"/>
    </source>
</evidence>
<reference evidence="7 8" key="1">
    <citation type="submission" date="2016-10" db="EMBL/GenBank/DDBJ databases">
        <authorList>
            <person name="de Groot N.N."/>
        </authorList>
    </citation>
    <scope>NUCLEOTIDE SEQUENCE [LARGE SCALE GENOMIC DNA]</scope>
    <source>
        <strain evidence="7 8">DSM 10495</strain>
    </source>
</reference>
<dbReference type="SUPFAM" id="SSF48498">
    <property type="entry name" value="Tetracyclin repressor-like, C-terminal domain"/>
    <property type="match status" value="1"/>
</dbReference>
<keyword evidence="2 4" id="KW-0238">DNA-binding</keyword>
<accession>A0A1H4NFH8</accession>
<gene>
    <name evidence="7" type="ORF">SAMN04489745_1653</name>
</gene>
<evidence type="ECO:0000256" key="3">
    <source>
        <dbReference type="ARBA" id="ARBA00023163"/>
    </source>
</evidence>
<dbReference type="Pfam" id="PF00440">
    <property type="entry name" value="TetR_N"/>
    <property type="match status" value="1"/>
</dbReference>
<dbReference type="RefSeq" id="WP_066210799.1">
    <property type="nucleotide sequence ID" value="NZ_FNSN01000003.1"/>
</dbReference>